<reference evidence="1" key="1">
    <citation type="submission" date="2018-05" db="EMBL/GenBank/DDBJ databases">
        <authorList>
            <person name="Lanie J.A."/>
            <person name="Ng W.-L."/>
            <person name="Kazmierczak K.M."/>
            <person name="Andrzejewski T.M."/>
            <person name="Davidsen T.M."/>
            <person name="Wayne K.J."/>
            <person name="Tettelin H."/>
            <person name="Glass J.I."/>
            <person name="Rusch D."/>
            <person name="Podicherti R."/>
            <person name="Tsui H.-C.T."/>
            <person name="Winkler M.E."/>
        </authorList>
    </citation>
    <scope>NUCLEOTIDE SEQUENCE</scope>
</reference>
<gene>
    <name evidence="1" type="ORF">METZ01_LOCUS332694</name>
</gene>
<name>A0A382Q4B5_9ZZZZ</name>
<evidence type="ECO:0000313" key="1">
    <source>
        <dbReference type="EMBL" id="SVC79840.1"/>
    </source>
</evidence>
<accession>A0A382Q4B5</accession>
<dbReference type="AlphaFoldDB" id="A0A382Q4B5"/>
<proteinExistence type="predicted"/>
<organism evidence="1">
    <name type="scientific">marine metagenome</name>
    <dbReference type="NCBI Taxonomy" id="408172"/>
    <lineage>
        <taxon>unclassified sequences</taxon>
        <taxon>metagenomes</taxon>
        <taxon>ecological metagenomes</taxon>
    </lineage>
</organism>
<protein>
    <submittedName>
        <fullName evidence="1">Uncharacterized protein</fullName>
    </submittedName>
</protein>
<dbReference type="EMBL" id="UINC01111543">
    <property type="protein sequence ID" value="SVC79840.1"/>
    <property type="molecule type" value="Genomic_DNA"/>
</dbReference>
<sequence length="64" mass="6961">MVTRDLEAIKPLEVSLDSYISSKACIVDAKSREMQEMGFEPTKALPPELKSGAVGRAWLPLQAG</sequence>